<dbReference type="Pfam" id="PF17295">
    <property type="entry name" value="DUF5348"/>
    <property type="match status" value="1"/>
</dbReference>
<name>A0ABX3EXY8_9BACL</name>
<protein>
    <recommendedName>
        <fullName evidence="1">DUF5348 domain-containing protein</fullName>
    </recommendedName>
</protein>
<proteinExistence type="predicted"/>
<dbReference type="RefSeq" id="WP_074106422.1">
    <property type="nucleotide sequence ID" value="NZ_LVWI01000001.1"/>
</dbReference>
<dbReference type="EMBL" id="LVWI01000001">
    <property type="protein sequence ID" value="OKP91874.1"/>
    <property type="molecule type" value="Genomic_DNA"/>
</dbReference>
<reference evidence="2 3" key="1">
    <citation type="submission" date="2016-03" db="EMBL/GenBank/DDBJ databases">
        <authorList>
            <person name="Sant'Anna F.H."/>
            <person name="Ambrosini A."/>
            <person name="Souza R."/>
            <person name="Bach E."/>
            <person name="Fernandes G."/>
            <person name="Balsanelli E."/>
            <person name="Baura V.A."/>
            <person name="Souza E.M."/>
            <person name="Passaglia L."/>
        </authorList>
    </citation>
    <scope>NUCLEOTIDE SEQUENCE [LARGE SCALE GENOMIC DNA]</scope>
    <source>
        <strain evidence="2 3">P26E</strain>
    </source>
</reference>
<dbReference type="InterPro" id="IPR035255">
    <property type="entry name" value="DUF5348"/>
</dbReference>
<sequence length="145" mass="16486">MKKVIHDALAGLMPKLRMVQAAIEGAEEGWTENYDRNDPQDQYLRNEYGAIGERIDDIRTAFDLLNAPVVAEGQLAKNGLGRYEVGGFELNSGSRVEYLQRGEHGWPDMWRASRIEHNLDYYIVAEPELPLAGVLVRIKRVKRFG</sequence>
<dbReference type="Proteomes" id="UP000186058">
    <property type="component" value="Unassembled WGS sequence"/>
</dbReference>
<evidence type="ECO:0000313" key="2">
    <source>
        <dbReference type="EMBL" id="OKP91874.1"/>
    </source>
</evidence>
<accession>A0ABX3EXY8</accession>
<evidence type="ECO:0000313" key="3">
    <source>
        <dbReference type="Proteomes" id="UP000186058"/>
    </source>
</evidence>
<evidence type="ECO:0000259" key="1">
    <source>
        <dbReference type="Pfam" id="PF17295"/>
    </source>
</evidence>
<feature type="domain" description="DUF5348" evidence="1">
    <location>
        <begin position="81"/>
        <end position="138"/>
    </location>
</feature>
<keyword evidence="3" id="KW-1185">Reference proteome</keyword>
<organism evidence="2 3">
    <name type="scientific">Paenibacillus helianthi</name>
    <dbReference type="NCBI Taxonomy" id="1349432"/>
    <lineage>
        <taxon>Bacteria</taxon>
        <taxon>Bacillati</taxon>
        <taxon>Bacillota</taxon>
        <taxon>Bacilli</taxon>
        <taxon>Bacillales</taxon>
        <taxon>Paenibacillaceae</taxon>
        <taxon>Paenibacillus</taxon>
    </lineage>
</organism>
<dbReference type="Gene3D" id="2.40.10.390">
    <property type="match status" value="1"/>
</dbReference>
<comment type="caution">
    <text evidence="2">The sequence shown here is derived from an EMBL/GenBank/DDBJ whole genome shotgun (WGS) entry which is preliminary data.</text>
</comment>
<gene>
    <name evidence="2" type="ORF">A3844_01810</name>
</gene>